<dbReference type="AlphaFoldDB" id="A0A6J5YBM3"/>
<proteinExistence type="inferred from homology"/>
<dbReference type="InterPro" id="IPR029063">
    <property type="entry name" value="SAM-dependent_MTases_sf"/>
</dbReference>
<dbReference type="Pfam" id="PF01479">
    <property type="entry name" value="S4"/>
    <property type="match status" value="1"/>
</dbReference>
<comment type="similarity">
    <text evidence="2">Belongs to the TlyA family.</text>
</comment>
<evidence type="ECO:0000259" key="3">
    <source>
        <dbReference type="SMART" id="SM00363"/>
    </source>
</evidence>
<dbReference type="CDD" id="cd00165">
    <property type="entry name" value="S4"/>
    <property type="match status" value="1"/>
</dbReference>
<dbReference type="GO" id="GO:0008168">
    <property type="term" value="F:methyltransferase activity"/>
    <property type="evidence" value="ECO:0007669"/>
    <property type="project" value="InterPro"/>
</dbReference>
<dbReference type="InterPro" id="IPR002877">
    <property type="entry name" value="RNA_MeTrfase_FtsJ_dom"/>
</dbReference>
<evidence type="ECO:0000256" key="2">
    <source>
        <dbReference type="ARBA" id="ARBA00029460"/>
    </source>
</evidence>
<dbReference type="EMBL" id="CAEMXZ010000036">
    <property type="protein sequence ID" value="CAB4323293.1"/>
    <property type="molecule type" value="Genomic_DNA"/>
</dbReference>
<dbReference type="GO" id="GO:0032259">
    <property type="term" value="P:methylation"/>
    <property type="evidence" value="ECO:0007669"/>
    <property type="project" value="InterPro"/>
</dbReference>
<dbReference type="SUPFAM" id="SSF53335">
    <property type="entry name" value="S-adenosyl-L-methionine-dependent methyltransferases"/>
    <property type="match status" value="1"/>
</dbReference>
<dbReference type="GO" id="GO:0003723">
    <property type="term" value="F:RNA binding"/>
    <property type="evidence" value="ECO:0007669"/>
    <property type="project" value="UniProtKB-KW"/>
</dbReference>
<gene>
    <name evidence="4" type="ORF">UFOPK1392_01045</name>
</gene>
<evidence type="ECO:0000256" key="1">
    <source>
        <dbReference type="ARBA" id="ARBA00022884"/>
    </source>
</evidence>
<dbReference type="SUPFAM" id="SSF55174">
    <property type="entry name" value="Alpha-L RNA-binding motif"/>
    <property type="match status" value="1"/>
</dbReference>
<keyword evidence="1" id="KW-0694">RNA-binding</keyword>
<accession>A0A6J5YBM3</accession>
<evidence type="ECO:0000313" key="4">
    <source>
        <dbReference type="EMBL" id="CAB4323293.1"/>
    </source>
</evidence>
<sequence>MGTRRRLDAELVRRGLAPSRERAQAEIAAGRVTVGGAPAQKSSRMVEAGEAVEILGPPPRFVSRAGAKLEGAIARYDLGDQFIGARVLDVGASTGGFTDCALQYGASEVVALDVGHNQIHERLLADPRVRNLERTNIRSADPDLIGGVVDLVVGDLSFISLRIVLEPVFSLCQPGALFVLLVKPQFEAGRTEAARGRGIITDPEIWTRVLVEVTDTMVGLAAAIIGVMVSPITGSDGNVEFVVVGRSPGGIDASALHLDGVADAINAAVAVAPRSGAFAVSAAASLESTEKG</sequence>
<organism evidence="4">
    <name type="scientific">freshwater metagenome</name>
    <dbReference type="NCBI Taxonomy" id="449393"/>
    <lineage>
        <taxon>unclassified sequences</taxon>
        <taxon>metagenomes</taxon>
        <taxon>ecological metagenomes</taxon>
    </lineage>
</organism>
<dbReference type="CDD" id="cd02440">
    <property type="entry name" value="AdoMet_MTases"/>
    <property type="match status" value="1"/>
</dbReference>
<protein>
    <submittedName>
        <fullName evidence="4">Unannotated protein</fullName>
    </submittedName>
</protein>
<dbReference type="PIRSF" id="PIRSF005578">
    <property type="entry name" value="TlyA"/>
    <property type="match status" value="1"/>
</dbReference>
<name>A0A6J5YBM3_9ZZZZ</name>
<feature type="domain" description="RNA-binding S4" evidence="3">
    <location>
        <begin position="5"/>
        <end position="70"/>
    </location>
</feature>
<dbReference type="Gene3D" id="3.10.290.10">
    <property type="entry name" value="RNA-binding S4 domain"/>
    <property type="match status" value="1"/>
</dbReference>
<dbReference type="SMART" id="SM00363">
    <property type="entry name" value="S4"/>
    <property type="match status" value="1"/>
</dbReference>
<reference evidence="4" key="1">
    <citation type="submission" date="2020-05" db="EMBL/GenBank/DDBJ databases">
        <authorList>
            <person name="Chiriac C."/>
            <person name="Salcher M."/>
            <person name="Ghai R."/>
            <person name="Kavagutti S V."/>
        </authorList>
    </citation>
    <scope>NUCLEOTIDE SEQUENCE</scope>
</reference>
<dbReference type="Gene3D" id="3.40.50.150">
    <property type="entry name" value="Vaccinia Virus protein VP39"/>
    <property type="match status" value="1"/>
</dbReference>
<dbReference type="PANTHER" id="PTHR32319">
    <property type="entry name" value="BACTERIAL HEMOLYSIN-LIKE PROTEIN"/>
    <property type="match status" value="1"/>
</dbReference>
<dbReference type="PROSITE" id="PS50889">
    <property type="entry name" value="S4"/>
    <property type="match status" value="1"/>
</dbReference>
<dbReference type="Pfam" id="PF01728">
    <property type="entry name" value="FtsJ"/>
    <property type="match status" value="1"/>
</dbReference>
<dbReference type="InterPro" id="IPR002942">
    <property type="entry name" value="S4_RNA-bd"/>
</dbReference>
<dbReference type="NCBIfam" id="TIGR00478">
    <property type="entry name" value="tly"/>
    <property type="match status" value="1"/>
</dbReference>
<dbReference type="InterPro" id="IPR047048">
    <property type="entry name" value="TlyA"/>
</dbReference>
<dbReference type="PANTHER" id="PTHR32319:SF0">
    <property type="entry name" value="BACTERIAL HEMOLYSIN-LIKE PROTEIN"/>
    <property type="match status" value="1"/>
</dbReference>
<dbReference type="InterPro" id="IPR036986">
    <property type="entry name" value="S4_RNA-bd_sf"/>
</dbReference>
<dbReference type="InterPro" id="IPR004538">
    <property type="entry name" value="Hemolysin_A/TlyA"/>
</dbReference>